<reference evidence="4 5" key="1">
    <citation type="submission" date="2020-04" db="EMBL/GenBank/DDBJ databases">
        <title>Rhizobium sp. S-51 isolated from soil.</title>
        <authorList>
            <person name="Dahal R.H."/>
        </authorList>
    </citation>
    <scope>NUCLEOTIDE SEQUENCE [LARGE SCALE GENOMIC DNA]</scope>
    <source>
        <strain evidence="4 5">S-51</strain>
    </source>
</reference>
<dbReference type="Proteomes" id="UP000541470">
    <property type="component" value="Unassembled WGS sequence"/>
</dbReference>
<dbReference type="Pfam" id="PF09832">
    <property type="entry name" value="DUF2059"/>
    <property type="match status" value="1"/>
</dbReference>
<feature type="signal peptide" evidence="2">
    <location>
        <begin position="1"/>
        <end position="28"/>
    </location>
</feature>
<accession>A0A7Y0ATU8</accession>
<feature type="region of interest" description="Disordered" evidence="1">
    <location>
        <begin position="168"/>
        <end position="189"/>
    </location>
</feature>
<evidence type="ECO:0000256" key="1">
    <source>
        <dbReference type="SAM" id="MobiDB-lite"/>
    </source>
</evidence>
<protein>
    <submittedName>
        <fullName evidence="4">DUF2059 domain-containing protein</fullName>
    </submittedName>
</protein>
<organism evidence="4 5">
    <name type="scientific">Rhizobium terricola</name>
    <dbReference type="NCBI Taxonomy" id="2728849"/>
    <lineage>
        <taxon>Bacteria</taxon>
        <taxon>Pseudomonadati</taxon>
        <taxon>Pseudomonadota</taxon>
        <taxon>Alphaproteobacteria</taxon>
        <taxon>Hyphomicrobiales</taxon>
        <taxon>Rhizobiaceae</taxon>
        <taxon>Rhizobium/Agrobacterium group</taxon>
        <taxon>Rhizobium</taxon>
    </lineage>
</organism>
<sequence length="189" mass="20038">MIGFSGLTRLASVTVIAGGLFTGFSAQAQDVPPEHVQAARAAIAALGVTDRFDNILPNVSERLKVQLIQAYPNLEDTIASKVDEEALKLAPRRGDLEREAALVYAKAFTVDELKAMTEFYTSDAGKKLLKDGPIATRELVKAADIWTAGVARDLEKQANDALLKEVQAAQPAATEAPAAEAPAAEAPKP</sequence>
<name>A0A7Y0ATU8_9HYPH</name>
<evidence type="ECO:0000313" key="5">
    <source>
        <dbReference type="Proteomes" id="UP000541470"/>
    </source>
</evidence>
<proteinExistence type="predicted"/>
<keyword evidence="2" id="KW-0732">Signal</keyword>
<keyword evidence="5" id="KW-1185">Reference proteome</keyword>
<feature type="chain" id="PRO_5031167083" evidence="2">
    <location>
        <begin position="29"/>
        <end position="189"/>
    </location>
</feature>
<dbReference type="EMBL" id="JABBGK010000001">
    <property type="protein sequence ID" value="NML73324.1"/>
    <property type="molecule type" value="Genomic_DNA"/>
</dbReference>
<evidence type="ECO:0000259" key="3">
    <source>
        <dbReference type="Pfam" id="PF09832"/>
    </source>
</evidence>
<dbReference type="AlphaFoldDB" id="A0A7Y0ATU8"/>
<dbReference type="RefSeq" id="WP_169587567.1">
    <property type="nucleotide sequence ID" value="NZ_JABBGK010000001.1"/>
</dbReference>
<dbReference type="InterPro" id="IPR018637">
    <property type="entry name" value="DUF2059"/>
</dbReference>
<comment type="caution">
    <text evidence="4">The sequence shown here is derived from an EMBL/GenBank/DDBJ whole genome shotgun (WGS) entry which is preliminary data.</text>
</comment>
<feature type="domain" description="DUF2059" evidence="3">
    <location>
        <begin position="95"/>
        <end position="152"/>
    </location>
</feature>
<evidence type="ECO:0000313" key="4">
    <source>
        <dbReference type="EMBL" id="NML73324.1"/>
    </source>
</evidence>
<gene>
    <name evidence="4" type="ORF">HHL25_04200</name>
</gene>
<evidence type="ECO:0000256" key="2">
    <source>
        <dbReference type="SAM" id="SignalP"/>
    </source>
</evidence>